<proteinExistence type="predicted"/>
<accession>A0AAJ2PLZ9</accession>
<protein>
    <submittedName>
        <fullName evidence="1">Uncharacterized protein</fullName>
    </submittedName>
</protein>
<dbReference type="RefSeq" id="WP_319690027.1">
    <property type="nucleotide sequence ID" value="NZ_JARAWN010000026.1"/>
</dbReference>
<evidence type="ECO:0000313" key="2">
    <source>
        <dbReference type="Proteomes" id="UP001273589"/>
    </source>
</evidence>
<name>A0AAJ2PLZ9_9ACTN</name>
<sequence length="49" mass="5770">MRTALRTYALPRLGEWIDQALAAAETWRSSDHRRYWTLTDGSLSHHDEQ</sequence>
<dbReference type="EMBL" id="JARAWN010000026">
    <property type="protein sequence ID" value="MDX3129527.1"/>
    <property type="molecule type" value="Genomic_DNA"/>
</dbReference>
<gene>
    <name evidence="1" type="ORF">PV367_06855</name>
</gene>
<dbReference type="Proteomes" id="UP001273589">
    <property type="component" value="Unassembled WGS sequence"/>
</dbReference>
<reference evidence="1" key="1">
    <citation type="journal article" date="2023" name="Microb. Genom.">
        <title>Mesoterricola silvestris gen. nov., sp. nov., Mesoterricola sediminis sp. nov., Geothrix oryzae sp. nov., Geothrix edaphica sp. nov., Geothrix rubra sp. nov., and Geothrix limicola sp. nov., six novel members of Acidobacteriota isolated from soils.</title>
        <authorList>
            <person name="Weisberg A.J."/>
            <person name="Pearce E."/>
            <person name="Kramer C.G."/>
            <person name="Chang J.H."/>
            <person name="Clarke C.R."/>
        </authorList>
    </citation>
    <scope>NUCLEOTIDE SEQUENCE</scope>
    <source>
        <strain evidence="1">ND06-05F</strain>
    </source>
</reference>
<dbReference type="AlphaFoldDB" id="A0AAJ2PLZ9"/>
<comment type="caution">
    <text evidence="1">The sequence shown here is derived from an EMBL/GenBank/DDBJ whole genome shotgun (WGS) entry which is preliminary data.</text>
</comment>
<organism evidence="1 2">
    <name type="scientific">Streptomyces europaeiscabiei</name>
    <dbReference type="NCBI Taxonomy" id="146819"/>
    <lineage>
        <taxon>Bacteria</taxon>
        <taxon>Bacillati</taxon>
        <taxon>Actinomycetota</taxon>
        <taxon>Actinomycetes</taxon>
        <taxon>Kitasatosporales</taxon>
        <taxon>Streptomycetaceae</taxon>
        <taxon>Streptomyces</taxon>
    </lineage>
</organism>
<evidence type="ECO:0000313" key="1">
    <source>
        <dbReference type="EMBL" id="MDX3129527.1"/>
    </source>
</evidence>